<proteinExistence type="predicted"/>
<protein>
    <recommendedName>
        <fullName evidence="6">Kelch repeat-containing protein</fullName>
    </recommendedName>
</protein>
<keyword evidence="5" id="KW-1185">Reference proteome</keyword>
<dbReference type="PANTHER" id="PTHR46093:SF18">
    <property type="entry name" value="FIBRONECTIN TYPE-III DOMAIN-CONTAINING PROTEIN"/>
    <property type="match status" value="1"/>
</dbReference>
<evidence type="ECO:0000313" key="5">
    <source>
        <dbReference type="Proteomes" id="UP001162131"/>
    </source>
</evidence>
<dbReference type="SUPFAM" id="SSF50965">
    <property type="entry name" value="Galactose oxidase, central domain"/>
    <property type="match status" value="1"/>
</dbReference>
<accession>A0AAU9K3B0</accession>
<evidence type="ECO:0000256" key="1">
    <source>
        <dbReference type="ARBA" id="ARBA00022441"/>
    </source>
</evidence>
<evidence type="ECO:0008006" key="6">
    <source>
        <dbReference type="Google" id="ProtNLM"/>
    </source>
</evidence>
<name>A0AAU9K3B0_9CILI</name>
<dbReference type="AlphaFoldDB" id="A0AAU9K3B0"/>
<gene>
    <name evidence="4" type="ORF">BSTOLATCC_MIC44307</name>
</gene>
<evidence type="ECO:0000256" key="3">
    <source>
        <dbReference type="SAM" id="MobiDB-lite"/>
    </source>
</evidence>
<feature type="region of interest" description="Disordered" evidence="3">
    <location>
        <begin position="38"/>
        <end position="68"/>
    </location>
</feature>
<dbReference type="Gene3D" id="2.120.10.80">
    <property type="entry name" value="Kelch-type beta propeller"/>
    <property type="match status" value="2"/>
</dbReference>
<dbReference type="Proteomes" id="UP001162131">
    <property type="component" value="Unassembled WGS sequence"/>
</dbReference>
<dbReference type="Pfam" id="PF24681">
    <property type="entry name" value="Kelch_KLHDC2_KLHL20_DRC7"/>
    <property type="match status" value="2"/>
</dbReference>
<sequence>MRQKPKEEKPILMPFRLIRYTPAFETQVLMTTRKEKHMRMEASKKKKPESSNHSDCVRSNNVTPSMETTKATEQLLSTFRSSLKDLDAALVPTFDENIMRLKSMTHRQLATVSLPKLKKPLTSNGKQLMSQRSIITAMSIPGVSGSDPVPGGYDSEECKELKIFKKNFDRFFGFWTIKPTIGEKLNSREGCQGVIVENKLYVYGGQSWTKHTDIKQLAIPTWTWRQITASYSPQGRLGHSLVAYKKKLIVYGGWGSHRENLGPRRCASKVYYLSLSKLKWQRYSGSGPQPNPRMHHCAAQLGKHMIVYGGIDTQNIATEDLFLFDIKSKEWSLPEVTVAQDPGPRSHASLTAVFHEDLKNIFDFSIFNIPLLRQDYIIPNSGFYLFGGLDRGGMPCNSLFGLYIQLNKIIWTEVSGYGRPPPPRYAHTACSINNLLFIFGGRDDFSHKAGEDMSLNDLHVFNVETLMWLKVDTMGTPPAGRWGHCMVSIASKVLIFGGMTLSNFLSSDIYCLETNREAIEELMRESKRNVKQERVVVREKTVGKELKGFISRMSSIEEQET</sequence>
<dbReference type="InterPro" id="IPR015915">
    <property type="entry name" value="Kelch-typ_b-propeller"/>
</dbReference>
<keyword evidence="2" id="KW-0677">Repeat</keyword>
<evidence type="ECO:0000256" key="2">
    <source>
        <dbReference type="ARBA" id="ARBA00022737"/>
    </source>
</evidence>
<feature type="compositionally biased region" description="Basic and acidic residues" evidence="3">
    <location>
        <begin position="38"/>
        <end position="56"/>
    </location>
</feature>
<organism evidence="4 5">
    <name type="scientific">Blepharisma stoltei</name>
    <dbReference type="NCBI Taxonomy" id="1481888"/>
    <lineage>
        <taxon>Eukaryota</taxon>
        <taxon>Sar</taxon>
        <taxon>Alveolata</taxon>
        <taxon>Ciliophora</taxon>
        <taxon>Postciliodesmatophora</taxon>
        <taxon>Heterotrichea</taxon>
        <taxon>Heterotrichida</taxon>
        <taxon>Blepharismidae</taxon>
        <taxon>Blepharisma</taxon>
    </lineage>
</organism>
<dbReference type="PANTHER" id="PTHR46093">
    <property type="entry name" value="ACYL-COA-BINDING DOMAIN-CONTAINING PROTEIN 5"/>
    <property type="match status" value="1"/>
</dbReference>
<keyword evidence="1" id="KW-0880">Kelch repeat</keyword>
<dbReference type="EMBL" id="CAJZBQ010000044">
    <property type="protein sequence ID" value="CAG9327677.1"/>
    <property type="molecule type" value="Genomic_DNA"/>
</dbReference>
<evidence type="ECO:0000313" key="4">
    <source>
        <dbReference type="EMBL" id="CAG9327677.1"/>
    </source>
</evidence>
<comment type="caution">
    <text evidence="4">The sequence shown here is derived from an EMBL/GenBank/DDBJ whole genome shotgun (WGS) entry which is preliminary data.</text>
</comment>
<dbReference type="SUPFAM" id="SSF117281">
    <property type="entry name" value="Kelch motif"/>
    <property type="match status" value="1"/>
</dbReference>
<dbReference type="InterPro" id="IPR011043">
    <property type="entry name" value="Gal_Oxase/kelch_b-propeller"/>
</dbReference>
<feature type="compositionally biased region" description="Polar residues" evidence="3">
    <location>
        <begin position="57"/>
        <end position="68"/>
    </location>
</feature>
<reference evidence="4" key="1">
    <citation type="submission" date="2021-09" db="EMBL/GenBank/DDBJ databases">
        <authorList>
            <consortium name="AG Swart"/>
            <person name="Singh M."/>
            <person name="Singh A."/>
            <person name="Seah K."/>
            <person name="Emmerich C."/>
        </authorList>
    </citation>
    <scope>NUCLEOTIDE SEQUENCE</scope>
    <source>
        <strain evidence="4">ATCC30299</strain>
    </source>
</reference>